<proteinExistence type="predicted"/>
<gene>
    <name evidence="2" type="ORF">P3T76_015357</name>
</gene>
<evidence type="ECO:0000313" key="2">
    <source>
        <dbReference type="EMBL" id="KAK1929229.1"/>
    </source>
</evidence>
<dbReference type="Proteomes" id="UP001259832">
    <property type="component" value="Unassembled WGS sequence"/>
</dbReference>
<organism evidence="2 3">
    <name type="scientific">Phytophthora citrophthora</name>
    <dbReference type="NCBI Taxonomy" id="4793"/>
    <lineage>
        <taxon>Eukaryota</taxon>
        <taxon>Sar</taxon>
        <taxon>Stramenopiles</taxon>
        <taxon>Oomycota</taxon>
        <taxon>Peronosporomycetes</taxon>
        <taxon>Peronosporales</taxon>
        <taxon>Peronosporaceae</taxon>
        <taxon>Phytophthora</taxon>
    </lineage>
</organism>
<protein>
    <submittedName>
        <fullName evidence="2">Uncharacterized protein</fullName>
    </submittedName>
</protein>
<evidence type="ECO:0000313" key="3">
    <source>
        <dbReference type="Proteomes" id="UP001259832"/>
    </source>
</evidence>
<comment type="caution">
    <text evidence="2">The sequence shown here is derived from an EMBL/GenBank/DDBJ whole genome shotgun (WGS) entry which is preliminary data.</text>
</comment>
<accession>A0AAD9LBJ7</accession>
<reference evidence="2" key="1">
    <citation type="submission" date="2023-08" db="EMBL/GenBank/DDBJ databases">
        <title>Reference Genome Resource for the Citrus Pathogen Phytophthora citrophthora.</title>
        <authorList>
            <person name="Moller H."/>
            <person name="Coetzee B."/>
            <person name="Rose L.J."/>
            <person name="Van Niekerk J.M."/>
        </authorList>
    </citation>
    <scope>NUCLEOTIDE SEQUENCE</scope>
    <source>
        <strain evidence="2">STE-U-9442</strain>
    </source>
</reference>
<dbReference type="AlphaFoldDB" id="A0AAD9LBJ7"/>
<feature type="region of interest" description="Disordered" evidence="1">
    <location>
        <begin position="56"/>
        <end position="85"/>
    </location>
</feature>
<sequence>MVKQLQNSSYKVATTVPAFDPTEAVGGYDRFKPKGLPTVYGSARLDPKLLVPHFKKLKSKPGSSPKTHPSNISVAPDASGTASPFGVQRRITAKVQVRKHFAGDDQGQRLNAFYDRFSRQGQVQAPVIAQVDVAFVT</sequence>
<keyword evidence="3" id="KW-1185">Reference proteome</keyword>
<dbReference type="EMBL" id="JASMQC010000051">
    <property type="protein sequence ID" value="KAK1929229.1"/>
    <property type="molecule type" value="Genomic_DNA"/>
</dbReference>
<evidence type="ECO:0000256" key="1">
    <source>
        <dbReference type="SAM" id="MobiDB-lite"/>
    </source>
</evidence>
<name>A0AAD9LBJ7_9STRA</name>